<dbReference type="Proteomes" id="UP000738431">
    <property type="component" value="Chromosome"/>
</dbReference>
<gene>
    <name evidence="1" type="ORF">K1X11_008670</name>
</gene>
<dbReference type="PANTHER" id="PTHR39206:SF1">
    <property type="entry name" value="SLL8004 PROTEIN"/>
    <property type="match status" value="1"/>
</dbReference>
<dbReference type="EMBL" id="CP139781">
    <property type="protein sequence ID" value="WRQ89481.1"/>
    <property type="molecule type" value="Genomic_DNA"/>
</dbReference>
<protein>
    <submittedName>
        <fullName evidence="1">AAA family ATPase</fullName>
    </submittedName>
</protein>
<dbReference type="RefSeq" id="WP_221029831.1">
    <property type="nucleotide sequence ID" value="NZ_CP139781.1"/>
</dbReference>
<organism evidence="1 2">
    <name type="scientific">Actomonas aquatica</name>
    <dbReference type="NCBI Taxonomy" id="2866162"/>
    <lineage>
        <taxon>Bacteria</taxon>
        <taxon>Pseudomonadati</taxon>
        <taxon>Verrucomicrobiota</taxon>
        <taxon>Opitutia</taxon>
        <taxon>Opitutales</taxon>
        <taxon>Opitutaceae</taxon>
        <taxon>Actomonas</taxon>
    </lineage>
</organism>
<dbReference type="Pfam" id="PF13671">
    <property type="entry name" value="AAA_33"/>
    <property type="match status" value="1"/>
</dbReference>
<proteinExistence type="predicted"/>
<evidence type="ECO:0000313" key="1">
    <source>
        <dbReference type="EMBL" id="WRQ89481.1"/>
    </source>
</evidence>
<accession>A0ABZ1CD19</accession>
<name>A0ABZ1CD19_9BACT</name>
<dbReference type="SUPFAM" id="SSF52540">
    <property type="entry name" value="P-loop containing nucleoside triphosphate hydrolases"/>
    <property type="match status" value="1"/>
</dbReference>
<reference evidence="1 2" key="1">
    <citation type="submission" date="2021-08" db="EMBL/GenBank/DDBJ databases">
        <authorList>
            <person name="Zhang D."/>
            <person name="Zhang A."/>
            <person name="Wang L."/>
        </authorList>
    </citation>
    <scope>NUCLEOTIDE SEQUENCE [LARGE SCALE GENOMIC DNA]</scope>
    <source>
        <strain evidence="1 2">WL0086</strain>
    </source>
</reference>
<dbReference type="Gene3D" id="3.40.50.300">
    <property type="entry name" value="P-loop containing nucleotide triphosphate hydrolases"/>
    <property type="match status" value="1"/>
</dbReference>
<keyword evidence="2" id="KW-1185">Reference proteome</keyword>
<dbReference type="InterPro" id="IPR027417">
    <property type="entry name" value="P-loop_NTPase"/>
</dbReference>
<sequence length="285" mass="32229">MPNLFIIAGPNGAGKTTYVKRFLPQEMRCHEFVNADLIAAGLSPFAPDAASFAAGRIMLDRVRYLISRREDFSFETTLSGRAHAALLREALAAGYSIRLDFLWIPDLSITRDRVAQRVRKGGHHIPEEVQQRRFLLGIRNLALLYRPLLDEWRLYDNTVGKPHLIARERDRHLEIVDAGRLAIIEQSASVSFMSGPTHNTAVEDPAAVRFDEETRRSMRAMRKAFADVVLENKQWGLPVIQWRDGIGKVEIPAEQLEPLARRILEVDGDPLPEAEEQALLAHVKI</sequence>
<reference evidence="1 2" key="2">
    <citation type="submission" date="2023-12" db="EMBL/GenBank/DDBJ databases">
        <title>Description of an unclassified Opitutus bacterium of Verrucomicrobiota.</title>
        <authorList>
            <person name="Zhang D.-F."/>
        </authorList>
    </citation>
    <scope>NUCLEOTIDE SEQUENCE [LARGE SCALE GENOMIC DNA]</scope>
    <source>
        <strain evidence="1 2">WL0086</strain>
    </source>
</reference>
<evidence type="ECO:0000313" key="2">
    <source>
        <dbReference type="Proteomes" id="UP000738431"/>
    </source>
</evidence>
<dbReference type="PANTHER" id="PTHR39206">
    <property type="entry name" value="SLL8004 PROTEIN"/>
    <property type="match status" value="1"/>
</dbReference>